<feature type="transmembrane region" description="Helical" evidence="1">
    <location>
        <begin position="36"/>
        <end position="55"/>
    </location>
</feature>
<organism evidence="2 3">
    <name type="scientific">Liquorilactobacillus mali KCTC 3596 = DSM 20444</name>
    <dbReference type="NCBI Taxonomy" id="1046596"/>
    <lineage>
        <taxon>Bacteria</taxon>
        <taxon>Bacillati</taxon>
        <taxon>Bacillota</taxon>
        <taxon>Bacilli</taxon>
        <taxon>Lactobacillales</taxon>
        <taxon>Lactobacillaceae</taxon>
        <taxon>Liquorilactobacillus</taxon>
    </lineage>
</organism>
<keyword evidence="3" id="KW-1185">Reference proteome</keyword>
<dbReference type="EMBL" id="AYYH01000075">
    <property type="protein sequence ID" value="KRN08366.1"/>
    <property type="molecule type" value="Genomic_DNA"/>
</dbReference>
<keyword evidence="1" id="KW-0472">Membrane</keyword>
<accession>J0L3P7</accession>
<dbReference type="AlphaFoldDB" id="J0L3P7"/>
<gene>
    <name evidence="2" type="ORF">FD00_GL002295</name>
</gene>
<dbReference type="RefSeq" id="WP_003690981.1">
    <property type="nucleotide sequence ID" value="NZ_AKKT01000165.1"/>
</dbReference>
<protein>
    <submittedName>
        <fullName evidence="2">Uncharacterized protein</fullName>
    </submittedName>
</protein>
<dbReference type="PATRIC" id="fig|1046596.6.peg.2410"/>
<keyword evidence="1" id="KW-0812">Transmembrane</keyword>
<dbReference type="Proteomes" id="UP000050898">
    <property type="component" value="Unassembled WGS sequence"/>
</dbReference>
<keyword evidence="1" id="KW-1133">Transmembrane helix</keyword>
<evidence type="ECO:0000313" key="2">
    <source>
        <dbReference type="EMBL" id="KRN08366.1"/>
    </source>
</evidence>
<reference evidence="2 3" key="1">
    <citation type="journal article" date="2015" name="Genome Announc.">
        <title>Expanding the biotechnology potential of lactobacilli through comparative genomics of 213 strains and associated genera.</title>
        <authorList>
            <person name="Sun Z."/>
            <person name="Harris H.M."/>
            <person name="McCann A."/>
            <person name="Guo C."/>
            <person name="Argimon S."/>
            <person name="Zhang W."/>
            <person name="Yang X."/>
            <person name="Jeffery I.B."/>
            <person name="Cooney J.C."/>
            <person name="Kagawa T.F."/>
            <person name="Liu W."/>
            <person name="Song Y."/>
            <person name="Salvetti E."/>
            <person name="Wrobel A."/>
            <person name="Rasinkangas P."/>
            <person name="Parkhill J."/>
            <person name="Rea M.C."/>
            <person name="O'Sullivan O."/>
            <person name="Ritari J."/>
            <person name="Douillard F.P."/>
            <person name="Paul Ross R."/>
            <person name="Yang R."/>
            <person name="Briner A.E."/>
            <person name="Felis G.E."/>
            <person name="de Vos W.M."/>
            <person name="Barrangou R."/>
            <person name="Klaenhammer T.R."/>
            <person name="Caufield P.W."/>
            <person name="Cui Y."/>
            <person name="Zhang H."/>
            <person name="O'Toole P.W."/>
        </authorList>
    </citation>
    <scope>NUCLEOTIDE SEQUENCE [LARGE SCALE GENOMIC DNA]</scope>
    <source>
        <strain evidence="2 3">DSM 20444</strain>
    </source>
</reference>
<proteinExistence type="predicted"/>
<sequence length="61" mass="7058">MKNKIITFVDVVVRILFAVFGVYLLTKYNSDNTVKFAGYSIIIFNIATTFFDSNYHKNKTL</sequence>
<comment type="caution">
    <text evidence="2">The sequence shown here is derived from an EMBL/GenBank/DDBJ whole genome shotgun (WGS) entry which is preliminary data.</text>
</comment>
<evidence type="ECO:0000313" key="3">
    <source>
        <dbReference type="Proteomes" id="UP000050898"/>
    </source>
</evidence>
<evidence type="ECO:0000256" key="1">
    <source>
        <dbReference type="SAM" id="Phobius"/>
    </source>
</evidence>
<feature type="transmembrane region" description="Helical" evidence="1">
    <location>
        <begin position="5"/>
        <end position="24"/>
    </location>
</feature>
<name>J0L3P7_9LACO</name>